<gene>
    <name evidence="2" type="ORF">QEH59_07565</name>
</gene>
<dbReference type="GO" id="GO:0004519">
    <property type="term" value="F:endonuclease activity"/>
    <property type="evidence" value="ECO:0007669"/>
    <property type="project" value="UniProtKB-KW"/>
</dbReference>
<dbReference type="CDD" id="cd00085">
    <property type="entry name" value="HNHc"/>
    <property type="match status" value="1"/>
</dbReference>
<accession>A0ABU1AHH3</accession>
<dbReference type="InterPro" id="IPR003615">
    <property type="entry name" value="HNH_nuc"/>
</dbReference>
<dbReference type="Proteomes" id="UP001243717">
    <property type="component" value="Unassembled WGS sequence"/>
</dbReference>
<dbReference type="RefSeq" id="WP_308984757.1">
    <property type="nucleotide sequence ID" value="NZ_JARXIC010000009.1"/>
</dbReference>
<dbReference type="PANTHER" id="PTHR33877:SF2">
    <property type="entry name" value="OS07G0170200 PROTEIN"/>
    <property type="match status" value="1"/>
</dbReference>
<dbReference type="PANTHER" id="PTHR33877">
    <property type="entry name" value="SLL1193 PROTEIN"/>
    <property type="match status" value="1"/>
</dbReference>
<dbReference type="EMBL" id="JARXIC010000009">
    <property type="protein sequence ID" value="MDQ8194277.1"/>
    <property type="molecule type" value="Genomic_DNA"/>
</dbReference>
<keyword evidence="2" id="KW-0255">Endonuclease</keyword>
<comment type="caution">
    <text evidence="2">The sequence shown here is derived from an EMBL/GenBank/DDBJ whole genome shotgun (WGS) entry which is preliminary data.</text>
</comment>
<protein>
    <submittedName>
        <fullName evidence="2">HNH endonuclease</fullName>
    </submittedName>
</protein>
<name>A0ABU1AHH3_9BACT</name>
<keyword evidence="3" id="KW-1185">Reference proteome</keyword>
<keyword evidence="2" id="KW-0540">Nuclease</keyword>
<proteinExistence type="predicted"/>
<reference evidence="2 3" key="1">
    <citation type="submission" date="2023-04" db="EMBL/GenBank/DDBJ databases">
        <title>A novel bacteria isolated from coastal sediment.</title>
        <authorList>
            <person name="Liu X.-J."/>
            <person name="Du Z.-J."/>
        </authorList>
    </citation>
    <scope>NUCLEOTIDE SEQUENCE [LARGE SCALE GENOMIC DNA]</scope>
    <source>
        <strain evidence="2 3">SDUM461004</strain>
    </source>
</reference>
<sequence length="209" mass="24495">MLAYFHKSQMGNGLKFRVLVLNRLWQPVNIVGVERAFSLLLQDHAQVIYTGDANFRMMNSAAWLQFSEESIPAGNEAYIQTVRLRIRVPKVLLLRSYDQLPVQEIQFNRDNLFERDDYRCQYCGNHFDAGHLNMDHVIPRDRGGRTSWENIVTSCISCNSRKANRLPHQANMRLLRKPERPRWRPFVSSLIGQSYDSDWDHFINTKQLA</sequence>
<evidence type="ECO:0000313" key="3">
    <source>
        <dbReference type="Proteomes" id="UP001243717"/>
    </source>
</evidence>
<organism evidence="2 3">
    <name type="scientific">Thalassobacterium sedimentorum</name>
    <dbReference type="NCBI Taxonomy" id="3041258"/>
    <lineage>
        <taxon>Bacteria</taxon>
        <taxon>Pseudomonadati</taxon>
        <taxon>Verrucomicrobiota</taxon>
        <taxon>Opitutia</taxon>
        <taxon>Puniceicoccales</taxon>
        <taxon>Coraliomargaritaceae</taxon>
        <taxon>Thalassobacterium</taxon>
    </lineage>
</organism>
<dbReference type="Gene3D" id="1.10.30.50">
    <property type="match status" value="1"/>
</dbReference>
<keyword evidence="2" id="KW-0378">Hydrolase</keyword>
<feature type="domain" description="HNH nuclease" evidence="1">
    <location>
        <begin position="107"/>
        <end position="160"/>
    </location>
</feature>
<dbReference type="InterPro" id="IPR002711">
    <property type="entry name" value="HNH"/>
</dbReference>
<evidence type="ECO:0000313" key="2">
    <source>
        <dbReference type="EMBL" id="MDQ8194277.1"/>
    </source>
</evidence>
<dbReference type="SMART" id="SM00507">
    <property type="entry name" value="HNHc"/>
    <property type="match status" value="1"/>
</dbReference>
<evidence type="ECO:0000259" key="1">
    <source>
        <dbReference type="SMART" id="SM00507"/>
    </source>
</evidence>
<dbReference type="InterPro" id="IPR052892">
    <property type="entry name" value="NA-targeting_endonuclease"/>
</dbReference>
<dbReference type="Pfam" id="PF01844">
    <property type="entry name" value="HNH"/>
    <property type="match status" value="1"/>
</dbReference>